<gene>
    <name evidence="2" type="ORF">F8154_05265</name>
</gene>
<evidence type="ECO:0000259" key="1">
    <source>
        <dbReference type="Pfam" id="PF07085"/>
    </source>
</evidence>
<dbReference type="EMBL" id="WBZC01000014">
    <property type="protein sequence ID" value="KAB3535926.1"/>
    <property type="molecule type" value="Genomic_DNA"/>
</dbReference>
<evidence type="ECO:0000313" key="2">
    <source>
        <dbReference type="EMBL" id="KAB3535926.1"/>
    </source>
</evidence>
<dbReference type="Gene3D" id="3.40.1390.20">
    <property type="entry name" value="HprK N-terminal domain-like"/>
    <property type="match status" value="1"/>
</dbReference>
<dbReference type="Proteomes" id="UP000432715">
    <property type="component" value="Unassembled WGS sequence"/>
</dbReference>
<dbReference type="InterPro" id="IPR010766">
    <property type="entry name" value="DRTGG"/>
</dbReference>
<sequence>MLVKELIQALDLEVIAGIEGEDREITGVYISDLLSWVMANLQAGNVWITIQTHVNVVAVALLGEASCMIIPEGAEIDENTIEKANQEKIPLLRSKLTAYQLALKIKEASNLK</sequence>
<dbReference type="InterPro" id="IPR028979">
    <property type="entry name" value="Ser_kin/Pase_Hpr-like_N_sf"/>
</dbReference>
<evidence type="ECO:0000313" key="3">
    <source>
        <dbReference type="Proteomes" id="UP000432715"/>
    </source>
</evidence>
<comment type="caution">
    <text evidence="2">The sequence shown here is derived from an EMBL/GenBank/DDBJ whole genome shotgun (WGS) entry which is preliminary data.</text>
</comment>
<feature type="domain" description="DRTGG" evidence="1">
    <location>
        <begin position="5"/>
        <end position="107"/>
    </location>
</feature>
<reference evidence="2 3" key="1">
    <citation type="submission" date="2019-10" db="EMBL/GenBank/DDBJ databases">
        <title>Alkaliphilus serpentinus sp. nov. and Alkaliphilus pronyensis sp. nov., two novel anaerobic alkaliphilic species isolated from the serpentinized-hosted hydrothermal field of the Prony Bay (New Caledonia).</title>
        <authorList>
            <person name="Postec A."/>
        </authorList>
    </citation>
    <scope>NUCLEOTIDE SEQUENCE [LARGE SCALE GENOMIC DNA]</scope>
    <source>
        <strain evidence="2 3">LacV</strain>
    </source>
</reference>
<accession>A0A6I0FBK6</accession>
<organism evidence="2 3">
    <name type="scientific">Alkaliphilus pronyensis</name>
    <dbReference type="NCBI Taxonomy" id="1482732"/>
    <lineage>
        <taxon>Bacteria</taxon>
        <taxon>Bacillati</taxon>
        <taxon>Bacillota</taxon>
        <taxon>Clostridia</taxon>
        <taxon>Peptostreptococcales</taxon>
        <taxon>Natronincolaceae</taxon>
        <taxon>Alkaliphilus</taxon>
    </lineage>
</organism>
<protein>
    <submittedName>
        <fullName evidence="2">AraC family transcriptional regulator</fullName>
    </submittedName>
</protein>
<dbReference type="RefSeq" id="WP_151860555.1">
    <property type="nucleotide sequence ID" value="NZ_WBZC01000014.1"/>
</dbReference>
<dbReference type="AlphaFoldDB" id="A0A6I0FBK6"/>
<dbReference type="Pfam" id="PF07085">
    <property type="entry name" value="DRTGG"/>
    <property type="match status" value="1"/>
</dbReference>
<dbReference type="OrthoDB" id="9800356at2"/>
<keyword evidence="3" id="KW-1185">Reference proteome</keyword>
<proteinExistence type="predicted"/>
<dbReference type="SUPFAM" id="SSF75138">
    <property type="entry name" value="HprK N-terminal domain-like"/>
    <property type="match status" value="1"/>
</dbReference>
<name>A0A6I0FBK6_9FIRM</name>